<dbReference type="FunFam" id="3.40.605.10:FF:000005">
    <property type="entry name" value="Succinate-semialdehyde dehydrogenase I"/>
    <property type="match status" value="1"/>
</dbReference>
<dbReference type="InterPro" id="IPR029510">
    <property type="entry name" value="Ald_DH_CS_GLU"/>
</dbReference>
<evidence type="ECO:0000256" key="2">
    <source>
        <dbReference type="ARBA" id="ARBA00023002"/>
    </source>
</evidence>
<dbReference type="EMBL" id="VMKJ01000010">
    <property type="protein sequence ID" value="TVO37403.1"/>
    <property type="molecule type" value="Genomic_DNA"/>
</dbReference>
<dbReference type="Proteomes" id="UP000319828">
    <property type="component" value="Unassembled WGS sequence"/>
</dbReference>
<dbReference type="OrthoDB" id="9812625at2"/>
<name>A0A557P9S5_9VIBR</name>
<dbReference type="PANTHER" id="PTHR43353:SF5">
    <property type="entry name" value="SUCCINATE-SEMIALDEHYDE DEHYDROGENASE, MITOCHONDRIAL"/>
    <property type="match status" value="1"/>
</dbReference>
<dbReference type="FunFam" id="3.40.309.10:FF:000004">
    <property type="entry name" value="Succinate-semialdehyde dehydrogenase I"/>
    <property type="match status" value="1"/>
</dbReference>
<evidence type="ECO:0000256" key="3">
    <source>
        <dbReference type="PROSITE-ProRule" id="PRU10007"/>
    </source>
</evidence>
<dbReference type="GO" id="GO:0009450">
    <property type="term" value="P:gamma-aminobutyric acid catabolic process"/>
    <property type="evidence" value="ECO:0007669"/>
    <property type="project" value="TreeGrafter"/>
</dbReference>
<evidence type="ECO:0000256" key="1">
    <source>
        <dbReference type="ARBA" id="ARBA00009986"/>
    </source>
</evidence>
<dbReference type="Gene3D" id="3.40.309.10">
    <property type="entry name" value="Aldehyde Dehydrogenase, Chain A, domain 2"/>
    <property type="match status" value="1"/>
</dbReference>
<reference evidence="6 7" key="1">
    <citation type="submission" date="2019-07" db="EMBL/GenBank/DDBJ databases">
        <title>The draft genome sequence of Vibrio algivorus M1486.</title>
        <authorList>
            <person name="Meng X."/>
        </authorList>
    </citation>
    <scope>NUCLEOTIDE SEQUENCE [LARGE SCALE GENOMIC DNA]</scope>
    <source>
        <strain evidence="6 7">M1486</strain>
    </source>
</reference>
<dbReference type="InterPro" id="IPR016161">
    <property type="entry name" value="Ald_DH/histidinol_DH"/>
</dbReference>
<dbReference type="PROSITE" id="PS00070">
    <property type="entry name" value="ALDEHYDE_DEHYDR_CYS"/>
    <property type="match status" value="1"/>
</dbReference>
<dbReference type="SUPFAM" id="SSF53720">
    <property type="entry name" value="ALDH-like"/>
    <property type="match status" value="1"/>
</dbReference>
<organism evidence="6 7">
    <name type="scientific">Vibrio algivorus</name>
    <dbReference type="NCBI Taxonomy" id="1667024"/>
    <lineage>
        <taxon>Bacteria</taxon>
        <taxon>Pseudomonadati</taxon>
        <taxon>Pseudomonadota</taxon>
        <taxon>Gammaproteobacteria</taxon>
        <taxon>Vibrionales</taxon>
        <taxon>Vibrionaceae</taxon>
        <taxon>Vibrio</taxon>
    </lineage>
</organism>
<proteinExistence type="inferred from homology"/>
<protein>
    <submittedName>
        <fullName evidence="6">NAD-dependent succinate-semialdehyde dehydrogenase</fullName>
    </submittedName>
</protein>
<evidence type="ECO:0000313" key="7">
    <source>
        <dbReference type="Proteomes" id="UP000319828"/>
    </source>
</evidence>
<dbReference type="Pfam" id="PF00171">
    <property type="entry name" value="Aldedh"/>
    <property type="match status" value="1"/>
</dbReference>
<feature type="active site" evidence="3">
    <location>
        <position position="288"/>
    </location>
</feature>
<dbReference type="InterPro" id="IPR016160">
    <property type="entry name" value="Ald_DH_CS_CYS"/>
</dbReference>
<feature type="domain" description="Aldehyde dehydrogenase" evidence="5">
    <location>
        <begin position="61"/>
        <end position="510"/>
    </location>
</feature>
<dbReference type="InterPro" id="IPR016163">
    <property type="entry name" value="Ald_DH_C"/>
</dbReference>
<dbReference type="InterPro" id="IPR050740">
    <property type="entry name" value="Aldehyde_DH_Superfamily"/>
</dbReference>
<keyword evidence="2 4" id="KW-0560">Oxidoreductase</keyword>
<dbReference type="InterPro" id="IPR015590">
    <property type="entry name" value="Aldehyde_DH_dom"/>
</dbReference>
<evidence type="ECO:0000256" key="4">
    <source>
        <dbReference type="RuleBase" id="RU003345"/>
    </source>
</evidence>
<dbReference type="GO" id="GO:0004777">
    <property type="term" value="F:succinate-semialdehyde dehydrogenase (NAD+) activity"/>
    <property type="evidence" value="ECO:0007669"/>
    <property type="project" value="TreeGrafter"/>
</dbReference>
<dbReference type="PANTHER" id="PTHR43353">
    <property type="entry name" value="SUCCINATE-SEMIALDEHYDE DEHYDROGENASE, MITOCHONDRIAL"/>
    <property type="match status" value="1"/>
</dbReference>
<dbReference type="PROSITE" id="PS00687">
    <property type="entry name" value="ALDEHYDE_DEHYDR_GLU"/>
    <property type="match status" value="1"/>
</dbReference>
<comment type="similarity">
    <text evidence="1 4">Belongs to the aldehyde dehydrogenase family.</text>
</comment>
<gene>
    <name evidence="6" type="ORF">FOF44_07285</name>
</gene>
<evidence type="ECO:0000313" key="6">
    <source>
        <dbReference type="EMBL" id="TVO37403.1"/>
    </source>
</evidence>
<dbReference type="Gene3D" id="3.40.605.10">
    <property type="entry name" value="Aldehyde Dehydrogenase, Chain A, domain 1"/>
    <property type="match status" value="1"/>
</dbReference>
<sequence length="522" mass="56791">MGFAERGIYSTNNLTNHHVANYASTSEHKASHEMMTLLDDVRLVRNHAYINGKWQCGDRFHAVENPANNQTVGYISMLNEQQIEEAIKSADNAFHPWRKLSVEQRADLLMNWYYAILEAKQDLAYLMVVEQGKTLAEAIGEVEYGASFIRWFAEEAHRSYGHTIPSHINNAQLSTLREPIGVAALITPWNFPNAMITRKAAAALAIGCTVVIKPASDTPFSALALAELADRCGFPAGVFNVVTGEAAMISKTLCASPIVKALSFTGSTPVGKLLLKQAADTVKKCSMELGGNAPFIVLDDMDIEQAVQAAIDAKFQTSGQDCLAANRIFVPRRHYGCFLSKFAEAMNNMVVGNGLDPKVTLGPLISASAAQNAARLVNDAIDKGARLIYQYQGHLSGANFFPPTLLADVTPDMAVYREENFCPVAGVIPYDNVEQVIKMSNDTEYGLAAYVYGHNIHNIWRCMRGLEFGMVSVNSVKMTGGPIPFGGVKQSGLGREGSSHGFDEFSEIKYCCLGQLPTASGS</sequence>
<accession>A0A557P9S5</accession>
<dbReference type="AlphaFoldDB" id="A0A557P9S5"/>
<evidence type="ECO:0000259" key="5">
    <source>
        <dbReference type="Pfam" id="PF00171"/>
    </source>
</evidence>
<dbReference type="CDD" id="cd07103">
    <property type="entry name" value="ALDH_F5_SSADH_GabD"/>
    <property type="match status" value="1"/>
</dbReference>
<dbReference type="InterPro" id="IPR016162">
    <property type="entry name" value="Ald_DH_N"/>
</dbReference>
<comment type="caution">
    <text evidence="6">The sequence shown here is derived from an EMBL/GenBank/DDBJ whole genome shotgun (WGS) entry which is preliminary data.</text>
</comment>